<dbReference type="InterPro" id="IPR051085">
    <property type="entry name" value="MB_O-acyltransferase"/>
</dbReference>
<dbReference type="Pfam" id="PF03062">
    <property type="entry name" value="MBOAT"/>
    <property type="match status" value="1"/>
</dbReference>
<keyword evidence="8 9" id="KW-0012">Acyltransferase</keyword>
<evidence type="ECO:0000256" key="8">
    <source>
        <dbReference type="ARBA" id="ARBA00023315"/>
    </source>
</evidence>
<evidence type="ECO:0000256" key="3">
    <source>
        <dbReference type="ARBA" id="ARBA00022475"/>
    </source>
</evidence>
<feature type="transmembrane region" description="Helical" evidence="10">
    <location>
        <begin position="410"/>
        <end position="430"/>
    </location>
</feature>
<dbReference type="InterPro" id="IPR024194">
    <property type="entry name" value="Ac/AlaTfrase_AlgI/DltB"/>
</dbReference>
<dbReference type="PIRSF" id="PIRSF500217">
    <property type="entry name" value="AlgI"/>
    <property type="match status" value="1"/>
</dbReference>
<dbReference type="EC" id="2.3.1.-" evidence="11"/>
<feature type="transmembrane region" description="Helical" evidence="10">
    <location>
        <begin position="47"/>
        <end position="65"/>
    </location>
</feature>
<evidence type="ECO:0000313" key="12">
    <source>
        <dbReference type="Proteomes" id="UP000319342"/>
    </source>
</evidence>
<evidence type="ECO:0000256" key="6">
    <source>
        <dbReference type="ARBA" id="ARBA00022989"/>
    </source>
</evidence>
<dbReference type="InterPro" id="IPR004299">
    <property type="entry name" value="MBOAT_fam"/>
</dbReference>
<comment type="subcellular location">
    <subcellularLocation>
        <location evidence="1">Cell membrane</location>
        <topology evidence="1">Multi-pass membrane protein</topology>
    </subcellularLocation>
</comment>
<evidence type="ECO:0000256" key="10">
    <source>
        <dbReference type="SAM" id="Phobius"/>
    </source>
</evidence>
<dbReference type="InterPro" id="IPR028362">
    <property type="entry name" value="AlgI"/>
</dbReference>
<dbReference type="Proteomes" id="UP000319342">
    <property type="component" value="Chromosome"/>
</dbReference>
<dbReference type="PANTHER" id="PTHR13285">
    <property type="entry name" value="ACYLTRANSFERASE"/>
    <property type="match status" value="1"/>
</dbReference>
<evidence type="ECO:0000313" key="11">
    <source>
        <dbReference type="EMBL" id="QDU86011.1"/>
    </source>
</evidence>
<keyword evidence="3 9" id="KW-1003">Cell membrane</keyword>
<dbReference type="PIRSF" id="PIRSF016636">
    <property type="entry name" value="AlgI_DltB"/>
    <property type="match status" value="1"/>
</dbReference>
<evidence type="ECO:0000256" key="1">
    <source>
        <dbReference type="ARBA" id="ARBA00004651"/>
    </source>
</evidence>
<protein>
    <submittedName>
        <fullName evidence="11">Peptidoglycan O-acetyltransferase</fullName>
        <ecNumber evidence="11">2.3.1.-</ecNumber>
    </submittedName>
</protein>
<feature type="transmembrane region" description="Helical" evidence="10">
    <location>
        <begin position="442"/>
        <end position="461"/>
    </location>
</feature>
<evidence type="ECO:0000256" key="9">
    <source>
        <dbReference type="PIRNR" id="PIRNR016636"/>
    </source>
</evidence>
<accession>A0A518D3F6</accession>
<keyword evidence="4 9" id="KW-0808">Transferase</keyword>
<comment type="similarity">
    <text evidence="2 9">Belongs to the membrane-bound acyltransferase family.</text>
</comment>
<keyword evidence="5 10" id="KW-0812">Transmembrane</keyword>
<dbReference type="AlphaFoldDB" id="A0A518D3F6"/>
<keyword evidence="12" id="KW-1185">Reference proteome</keyword>
<dbReference type="GO" id="GO:0016746">
    <property type="term" value="F:acyltransferase activity"/>
    <property type="evidence" value="ECO:0007669"/>
    <property type="project" value="UniProtKB-KW"/>
</dbReference>
<dbReference type="RefSeq" id="WP_145190460.1">
    <property type="nucleotide sequence ID" value="NZ_CP036290.1"/>
</dbReference>
<evidence type="ECO:0000256" key="5">
    <source>
        <dbReference type="ARBA" id="ARBA00022692"/>
    </source>
</evidence>
<keyword evidence="6 10" id="KW-1133">Transmembrane helix</keyword>
<name>A0A518D3F6_9BACT</name>
<keyword evidence="7 9" id="KW-0472">Membrane</keyword>
<gene>
    <name evidence="11" type="primary">patA_3</name>
    <name evidence="11" type="ORF">Pla163_31580</name>
</gene>
<evidence type="ECO:0000256" key="7">
    <source>
        <dbReference type="ARBA" id="ARBA00023136"/>
    </source>
</evidence>
<proteinExistence type="inferred from homology"/>
<feature type="transmembrane region" description="Helical" evidence="10">
    <location>
        <begin position="77"/>
        <end position="96"/>
    </location>
</feature>
<evidence type="ECO:0000256" key="4">
    <source>
        <dbReference type="ARBA" id="ARBA00022679"/>
    </source>
</evidence>
<dbReference type="GO" id="GO:0005886">
    <property type="term" value="C:plasma membrane"/>
    <property type="evidence" value="ECO:0007669"/>
    <property type="project" value="UniProtKB-SubCell"/>
</dbReference>
<dbReference type="EMBL" id="CP036290">
    <property type="protein sequence ID" value="QDU86011.1"/>
    <property type="molecule type" value="Genomic_DNA"/>
</dbReference>
<dbReference type="GO" id="GO:0042121">
    <property type="term" value="P:alginic acid biosynthetic process"/>
    <property type="evidence" value="ECO:0007669"/>
    <property type="project" value="InterPro"/>
</dbReference>
<dbReference type="OrthoDB" id="9805788at2"/>
<sequence length="471" mass="52747">MYFNELRFFAFFAIVFAVHWILRGQGARKNWLLLVSYVFYSAWDWRFLGLIVLSTIVDYAAGLALGRADAPRRTRRLWMFGSLVVNLGVLGLFKYFDFFVTQGAALIESLGFEAHVDTLGWLLPVGISFYTFQTLSYTIDVYRGNLATCRNPRDFALFVAFFPQLVAGPIVRASDFLPQLTEPRHFWTPQYRALAWMFLFGYVKKACVADNLAPFVDTVFGDPAAHGPAELWMGAAAYYTQIYCDFSGYSDMAIATAGMLGYRLPLNFAFPMFATSVTTGWRRWHISLSSWFRDYLYIPLGGNRGGTVRTAVNLCTVFLLCGLWHGAAWTFVLWGAIHGAFLIAERALPFTAKLERTPLGAIHTQLVFMLAFVVFRTPDLEVAGRYFEGLLGGSASAAAATAASDPGAELWPWGAFLLVFLGGHFVAYRRIGYDWAAKRADWLRDVALGVAAALAIALTAPDYQPFIYFQF</sequence>
<reference evidence="11 12" key="1">
    <citation type="submission" date="2019-02" db="EMBL/GenBank/DDBJ databases">
        <title>Deep-cultivation of Planctomycetes and their phenomic and genomic characterization uncovers novel biology.</title>
        <authorList>
            <person name="Wiegand S."/>
            <person name="Jogler M."/>
            <person name="Boedeker C."/>
            <person name="Pinto D."/>
            <person name="Vollmers J."/>
            <person name="Rivas-Marin E."/>
            <person name="Kohn T."/>
            <person name="Peeters S.H."/>
            <person name="Heuer A."/>
            <person name="Rast P."/>
            <person name="Oberbeckmann S."/>
            <person name="Bunk B."/>
            <person name="Jeske O."/>
            <person name="Meyerdierks A."/>
            <person name="Storesund J.E."/>
            <person name="Kallscheuer N."/>
            <person name="Luecker S."/>
            <person name="Lage O.M."/>
            <person name="Pohl T."/>
            <person name="Merkel B.J."/>
            <person name="Hornburger P."/>
            <person name="Mueller R.-W."/>
            <person name="Bruemmer F."/>
            <person name="Labrenz M."/>
            <person name="Spormann A.M."/>
            <person name="Op den Camp H."/>
            <person name="Overmann J."/>
            <person name="Amann R."/>
            <person name="Jetten M.S.M."/>
            <person name="Mascher T."/>
            <person name="Medema M.H."/>
            <person name="Devos D.P."/>
            <person name="Kaster A.-K."/>
            <person name="Ovreas L."/>
            <person name="Rohde M."/>
            <person name="Galperin M.Y."/>
            <person name="Jogler C."/>
        </authorList>
    </citation>
    <scope>NUCLEOTIDE SEQUENCE [LARGE SCALE GENOMIC DNA]</scope>
    <source>
        <strain evidence="11 12">Pla163</strain>
    </source>
</reference>
<organism evidence="11 12">
    <name type="scientific">Rohdeia mirabilis</name>
    <dbReference type="NCBI Taxonomy" id="2528008"/>
    <lineage>
        <taxon>Bacteria</taxon>
        <taxon>Pseudomonadati</taxon>
        <taxon>Planctomycetota</taxon>
        <taxon>Planctomycetia</taxon>
        <taxon>Planctomycetia incertae sedis</taxon>
        <taxon>Rohdeia</taxon>
    </lineage>
</organism>
<evidence type="ECO:0000256" key="2">
    <source>
        <dbReference type="ARBA" id="ARBA00010323"/>
    </source>
</evidence>
<dbReference type="PANTHER" id="PTHR13285:SF23">
    <property type="entry name" value="TEICHOIC ACID D-ALANYLTRANSFERASE"/>
    <property type="match status" value="1"/>
</dbReference>